<keyword evidence="1" id="KW-0732">Signal</keyword>
<keyword evidence="2" id="KW-0325">Glycoprotein</keyword>
<evidence type="ECO:0000259" key="3">
    <source>
        <dbReference type="Pfam" id="PF02225"/>
    </source>
</evidence>
<dbReference type="SUPFAM" id="SSF52025">
    <property type="entry name" value="PA domain"/>
    <property type="match status" value="1"/>
</dbReference>
<name>A0A1V9ZKI5_ACHHY</name>
<dbReference type="Pfam" id="PF02225">
    <property type="entry name" value="PA"/>
    <property type="match status" value="2"/>
</dbReference>
<dbReference type="OrthoDB" id="68328at2759"/>
<gene>
    <name evidence="4" type="ORF">ACHHYP_08624</name>
</gene>
<dbReference type="CDD" id="cd21075">
    <property type="entry name" value="DBD_XPA-like"/>
    <property type="match status" value="1"/>
</dbReference>
<dbReference type="Gene3D" id="3.50.30.30">
    <property type="match status" value="2"/>
</dbReference>
<evidence type="ECO:0000256" key="2">
    <source>
        <dbReference type="ARBA" id="ARBA00023180"/>
    </source>
</evidence>
<organism evidence="4 5">
    <name type="scientific">Achlya hypogyna</name>
    <name type="common">Oomycete</name>
    <name type="synonym">Protoachlya hypogyna</name>
    <dbReference type="NCBI Taxonomy" id="1202772"/>
    <lineage>
        <taxon>Eukaryota</taxon>
        <taxon>Sar</taxon>
        <taxon>Stramenopiles</taxon>
        <taxon>Oomycota</taxon>
        <taxon>Saprolegniomycetes</taxon>
        <taxon>Saprolegniales</taxon>
        <taxon>Achlyaceae</taxon>
        <taxon>Achlya</taxon>
    </lineage>
</organism>
<dbReference type="InterPro" id="IPR046450">
    <property type="entry name" value="PA_dom_sf"/>
</dbReference>
<comment type="caution">
    <text evidence="4">The sequence shown here is derived from an EMBL/GenBank/DDBJ whole genome shotgun (WGS) entry which is preliminary data.</text>
</comment>
<proteinExistence type="predicted"/>
<dbReference type="InterPro" id="IPR037129">
    <property type="entry name" value="XPA_sf"/>
</dbReference>
<feature type="domain" description="PA" evidence="3">
    <location>
        <begin position="1176"/>
        <end position="1264"/>
    </location>
</feature>
<dbReference type="InterPro" id="IPR003137">
    <property type="entry name" value="PA_domain"/>
</dbReference>
<feature type="domain" description="PA" evidence="3">
    <location>
        <begin position="1019"/>
        <end position="1106"/>
    </location>
</feature>
<dbReference type="CDD" id="cd04818">
    <property type="entry name" value="PA_subtilisin_1"/>
    <property type="match status" value="1"/>
</dbReference>
<sequence>MPAPKRHCREGPKPSRMVQFPEETLMGIASFLDGKEIVLFTSTCSYLRNFLSARWLTLYAMYLDIDVNLDAARWIEYLKRAYCAHEMRCCVCLKRNSPAIRPWQHINLCDDHRKHAIKSVLISKTYAKEQFTLNDLDLAPLQYILRGRMKLYLESEALFCALRKHGGAVGLKKIQDKKIVRWAKRHAVKELRGRQVESALKNSGIPIACITPDVCSTYADYLNQAKSKHTLNAVVRCVSSHAFRIPRHQGSTREALRMDALRKHMQQVGQSAQFNPTHQWVIDFAASNDATLTPALAFSKAATEMLRKEELISSLALRGLCFDECSSVFGESIVGFIEHGEIKIGFGQYVNTAPQIASVIESRFKRLHDVLDQMVPGQGHSAEVDQFIVAVLDIEPLRILVHDGVVRFFGEVHVTAQSLVLHYTEVMRRVPQYEAKLMQWFKHLDISTAAIGIEKGFLLKDIAERGLASKSVDAMLRQVLDESTRTFQLLQAIPTLTLSSKRMQCPAVQRFIRHGYAMLNRAFFSDVSAFARALSEEYESIAVRNGLLQDALREKATAAAMIVEYMDPSRYAYHAAVFRVANEYIQHGCGHVQDVATRTFMNVRHEVSLWKAVKALGVAKQEYHECLAVLGDTFVREFIHNGSVWIEGWNTRSPKKLILYLIFLYKCPQLHSVLVREILRVSAAEAGLGPKLPSSLKAKFQVMCHESYLRLEAGCFTNTWANIAAVIEIHIKKHARQQERLKLLHDALAQRQWPMIAYSDLDLKLVFIQNGLPCYCGIEITTMDQLVDVLIDMFRHAGRRQQAVTRSWQSAGIPAWTPSVNLSAAWLAATFVRCGAVMLAEDTALDTTAALTQHIIVSGAYERQMQLSRALQQQQLRLTEVIEQLDTSAVAIVLEWLQHGTASCSLKVAHEDTLTAIEHITDFIMDHAAATSRLIALALVPRTFEPPDRRKIAGPFDHSSFCCNMCRGISLLALLSAALAAPTTDAPFWGRIYLRDGLLPIQYFKDSYGGDIFPAEHEFVLPTNNLACTPFDDSDVVRITNATAAIVVVDRGECSFETKSKHAQDAGATGVIIVSTTEEAVRPVAHVAKGEIRIPTVMVRHSAGDLIRAAAAREAVYGKLVPMVCPKSICGPAMETDTIFMHTVRGGVLSLEDGTTFDFLAASFGGPLIKRPLTVAVAAPSHACTPLTNAAEVEGKAVLVQLDDAAGSNCSFLAKVSEAQVAGASAVILVQRSHVAVVSPAVEEAWTAYNITIPTVMVTHTTGSVLELRPADEVRLESDDRVVDAWDVIHSLVDLTNWPSKKSRRESFLSDIIDTHGTTPERRDAIRASFIRIVGGTPAAWDRLTSKARDEL</sequence>
<dbReference type="PANTHER" id="PTHR22702">
    <property type="entry name" value="PROTEASE-ASSOCIATED DOMAIN-CONTAINING PROTEIN"/>
    <property type="match status" value="1"/>
</dbReference>
<evidence type="ECO:0000313" key="5">
    <source>
        <dbReference type="Proteomes" id="UP000243579"/>
    </source>
</evidence>
<reference evidence="4 5" key="1">
    <citation type="journal article" date="2014" name="Genome Biol. Evol.">
        <title>The secreted proteins of Achlya hypogyna and Thraustotheca clavata identify the ancestral oomycete secretome and reveal gene acquisitions by horizontal gene transfer.</title>
        <authorList>
            <person name="Misner I."/>
            <person name="Blouin N."/>
            <person name="Leonard G."/>
            <person name="Richards T.A."/>
            <person name="Lane C.E."/>
        </authorList>
    </citation>
    <scope>NUCLEOTIDE SEQUENCE [LARGE SCALE GENOMIC DNA]</scope>
    <source>
        <strain evidence="4 5">ATCC 48635</strain>
    </source>
</reference>
<keyword evidence="5" id="KW-1185">Reference proteome</keyword>
<protein>
    <recommendedName>
        <fullName evidence="3">PA domain-containing protein</fullName>
    </recommendedName>
</protein>
<dbReference type="PANTHER" id="PTHR22702:SF1">
    <property type="entry name" value="PROTEASE-ASSOCIATED DOMAIN-CONTAINING PROTEIN 1"/>
    <property type="match status" value="1"/>
</dbReference>
<evidence type="ECO:0000313" key="4">
    <source>
        <dbReference type="EMBL" id="OQR98498.1"/>
    </source>
</evidence>
<evidence type="ECO:0000256" key="1">
    <source>
        <dbReference type="ARBA" id="ARBA00022729"/>
    </source>
</evidence>
<dbReference type="Proteomes" id="UP000243579">
    <property type="component" value="Unassembled WGS sequence"/>
</dbReference>
<dbReference type="SUPFAM" id="SSF81383">
    <property type="entry name" value="F-box domain"/>
    <property type="match status" value="1"/>
</dbReference>
<dbReference type="Gene3D" id="3.90.530.10">
    <property type="entry name" value="XPA C-terminal domain"/>
    <property type="match status" value="1"/>
</dbReference>
<dbReference type="EMBL" id="JNBR01000084">
    <property type="protein sequence ID" value="OQR98498.1"/>
    <property type="molecule type" value="Genomic_DNA"/>
</dbReference>
<dbReference type="InterPro" id="IPR036047">
    <property type="entry name" value="F-box-like_dom_sf"/>
</dbReference>
<accession>A0A1V9ZKI5</accession>